<evidence type="ECO:0000313" key="4">
    <source>
        <dbReference type="Proteomes" id="UP001174909"/>
    </source>
</evidence>
<feature type="transmembrane region" description="Helical" evidence="2">
    <location>
        <begin position="326"/>
        <end position="356"/>
    </location>
</feature>
<feature type="region of interest" description="Disordered" evidence="1">
    <location>
        <begin position="86"/>
        <end position="132"/>
    </location>
</feature>
<feature type="compositionally biased region" description="Low complexity" evidence="1">
    <location>
        <begin position="94"/>
        <end position="109"/>
    </location>
</feature>
<protein>
    <submittedName>
        <fullName evidence="3">Uncharacterized protein</fullName>
    </submittedName>
</protein>
<dbReference type="EMBL" id="CASHTH010000635">
    <property type="protein sequence ID" value="CAI8005783.1"/>
    <property type="molecule type" value="Genomic_DNA"/>
</dbReference>
<accession>A0AA35W2K5</accession>
<keyword evidence="2" id="KW-0472">Membrane</keyword>
<name>A0AA35W2K5_GEOBA</name>
<evidence type="ECO:0000256" key="2">
    <source>
        <dbReference type="SAM" id="Phobius"/>
    </source>
</evidence>
<evidence type="ECO:0000313" key="3">
    <source>
        <dbReference type="EMBL" id="CAI8005783.1"/>
    </source>
</evidence>
<feature type="compositionally biased region" description="Polar residues" evidence="1">
    <location>
        <begin position="304"/>
        <end position="314"/>
    </location>
</feature>
<dbReference type="Proteomes" id="UP001174909">
    <property type="component" value="Unassembled WGS sequence"/>
</dbReference>
<keyword evidence="2" id="KW-1133">Transmembrane helix</keyword>
<evidence type="ECO:0000256" key="1">
    <source>
        <dbReference type="SAM" id="MobiDB-lite"/>
    </source>
</evidence>
<organism evidence="3 4">
    <name type="scientific">Geodia barretti</name>
    <name type="common">Barrett's horny sponge</name>
    <dbReference type="NCBI Taxonomy" id="519541"/>
    <lineage>
        <taxon>Eukaryota</taxon>
        <taxon>Metazoa</taxon>
        <taxon>Porifera</taxon>
        <taxon>Demospongiae</taxon>
        <taxon>Heteroscleromorpha</taxon>
        <taxon>Tetractinellida</taxon>
        <taxon>Astrophorina</taxon>
        <taxon>Geodiidae</taxon>
        <taxon>Geodia</taxon>
    </lineage>
</organism>
<proteinExistence type="predicted"/>
<dbReference type="AlphaFoldDB" id="A0AA35W2K5"/>
<gene>
    <name evidence="3" type="ORF">GBAR_LOCUS4393</name>
</gene>
<feature type="region of interest" description="Disordered" evidence="1">
    <location>
        <begin position="276"/>
        <end position="317"/>
    </location>
</feature>
<sequence>MFQKGTGFNATKLNPKTHRLSISHSVRPPQPASTVSEFAMMARGYSDGAAQEKTPPTLVRRKSKPKKKKTCCRGWFCNKDVPTDWVKGNENENETTPTMTLPTEATPTNSTRPPPAEISTGSPTTEEETPSNCTLAEGGMSSDIKPCAGPGSVIELTPEKVEPITTEIGDSWNFFCYCTTCPDSYILCGSHFGCATLYGYDISVSTGGPSIVTSHFCLSRDDFVSCGQTPGVVCCLSNFCNAPHSLNLTEALPTGSPTEPIMAEITYPIEIPSVTEGSPTNQNTVNPSTTTTPHVPVNPLSPPTLVNSSGTEFEQSNEEDEDLSSLFYAMSAVLAVLVAALVLVMVVLIFCCYSYNKKKQSSSPRRPQITTATRESIVPVTGRSNFVIVKVEDRELCSRIESSKVEHSCTTESTCTQPSSPESTV</sequence>
<comment type="caution">
    <text evidence="3">The sequence shown here is derived from an EMBL/GenBank/DDBJ whole genome shotgun (WGS) entry which is preliminary data.</text>
</comment>
<feature type="compositionally biased region" description="Polar residues" evidence="1">
    <location>
        <begin position="276"/>
        <end position="293"/>
    </location>
</feature>
<keyword evidence="2" id="KW-0812">Transmembrane</keyword>
<keyword evidence="4" id="KW-1185">Reference proteome</keyword>
<reference evidence="3" key="1">
    <citation type="submission" date="2023-03" db="EMBL/GenBank/DDBJ databases">
        <authorList>
            <person name="Steffen K."/>
            <person name="Cardenas P."/>
        </authorList>
    </citation>
    <scope>NUCLEOTIDE SEQUENCE</scope>
</reference>